<name>A0A6J6G166_9ZZZZ</name>
<reference evidence="1" key="1">
    <citation type="submission" date="2020-05" db="EMBL/GenBank/DDBJ databases">
        <authorList>
            <person name="Chiriac C."/>
            <person name="Salcher M."/>
            <person name="Ghai R."/>
            <person name="Kavagutti S V."/>
        </authorList>
    </citation>
    <scope>NUCLEOTIDE SEQUENCE</scope>
</reference>
<organism evidence="1">
    <name type="scientific">freshwater metagenome</name>
    <dbReference type="NCBI Taxonomy" id="449393"/>
    <lineage>
        <taxon>unclassified sequences</taxon>
        <taxon>metagenomes</taxon>
        <taxon>ecological metagenomes</taxon>
    </lineage>
</organism>
<evidence type="ECO:0000313" key="1">
    <source>
        <dbReference type="EMBL" id="CAB4594956.1"/>
    </source>
</evidence>
<protein>
    <submittedName>
        <fullName evidence="1">Unannotated protein</fullName>
    </submittedName>
</protein>
<proteinExistence type="predicted"/>
<dbReference type="AlphaFoldDB" id="A0A6J6G166"/>
<sequence length="37" mass="4263">MTLELDDGRLVKLHLFWPRRQAVAAILGVRWTDRTAG</sequence>
<gene>
    <name evidence="1" type="ORF">UFOPK1493_03952</name>
</gene>
<accession>A0A6J6G166</accession>
<dbReference type="EMBL" id="CAEZSR010000263">
    <property type="protein sequence ID" value="CAB4594956.1"/>
    <property type="molecule type" value="Genomic_DNA"/>
</dbReference>